<comment type="caution">
    <text evidence="1">The sequence shown here is derived from an EMBL/GenBank/DDBJ whole genome shotgun (WGS) entry which is preliminary data.</text>
</comment>
<keyword evidence="2" id="KW-1185">Reference proteome</keyword>
<organism evidence="1 2">
    <name type="scientific">Xylaria curta</name>
    <dbReference type="NCBI Taxonomy" id="42375"/>
    <lineage>
        <taxon>Eukaryota</taxon>
        <taxon>Fungi</taxon>
        <taxon>Dikarya</taxon>
        <taxon>Ascomycota</taxon>
        <taxon>Pezizomycotina</taxon>
        <taxon>Sordariomycetes</taxon>
        <taxon>Xylariomycetidae</taxon>
        <taxon>Xylariales</taxon>
        <taxon>Xylariaceae</taxon>
        <taxon>Xylaria</taxon>
    </lineage>
</organism>
<reference evidence="1" key="1">
    <citation type="submission" date="2022-10" db="EMBL/GenBank/DDBJ databases">
        <title>Genome Sequence of Xylaria curta.</title>
        <authorList>
            <person name="Buettner E."/>
        </authorList>
    </citation>
    <scope>NUCLEOTIDE SEQUENCE</scope>
    <source>
        <strain evidence="1">Babe10</strain>
    </source>
</reference>
<evidence type="ECO:0000313" key="2">
    <source>
        <dbReference type="Proteomes" id="UP001143856"/>
    </source>
</evidence>
<protein>
    <submittedName>
        <fullName evidence="1">Uncharacterized protein</fullName>
    </submittedName>
</protein>
<gene>
    <name evidence="1" type="ORF">NUW58_g6380</name>
</gene>
<name>A0ACC1NTS0_9PEZI</name>
<dbReference type="EMBL" id="JAPDGR010001428">
    <property type="protein sequence ID" value="KAJ2982732.1"/>
    <property type="molecule type" value="Genomic_DNA"/>
</dbReference>
<sequence length="598" mass="66227">MVNDTYPRGQYPSRPGIWNPGRLGAEYYLEDGRYGESPEIRGRPMTIDRALPELCGIPGKVFFVAAEDNGKVFCLSTPVGSLQLEYEKFFDRMGFLEEAQRIQQVPPDIQSFNQSEPCYDTEMSTGIPDSSSRIRGRRPYSNSTADSRAVEATRRSKKRPRAGSKQSRIGISRPSNISMVTIQPRKGIKIGDSDAVYAFYDHRLKCCQQTACKLIAKAWVKAVAPKKQSTHPYTRGDKTRPDWWPKTYCRFGEDTYKELRHKEPDHLERVYLLCHILRLLVEPQHKQHHAIRKVNLDLDGLELVTFEALSSWLSDKDAPANANKRSLLKDIFNIARKEAQYKDGELDGDTEVFVMPVSSDEARKAAASDTDDEDDIDRTFTPASSGTSSVEPNGPQIMMPQAQVNEHAETGHFAGNAFPDSVGIRAAHYTHPGFDPELPERPNYVETPGMGNHAPNYSHGHLGLPEMYPSPQGTSRRPSVFNTPSDYGSPATPVVYSPWSTSTTTPASAPMYGFQPQPPSVQAFGGQMAQSSSYSTPSIDGLPRQAPDTHHGDIFASRSLGQNGIQHQPAYPNYVADSASLAGSNVKTEGGNHPSILH</sequence>
<dbReference type="Proteomes" id="UP001143856">
    <property type="component" value="Unassembled WGS sequence"/>
</dbReference>
<accession>A0ACC1NTS0</accession>
<evidence type="ECO:0000313" key="1">
    <source>
        <dbReference type="EMBL" id="KAJ2982732.1"/>
    </source>
</evidence>
<proteinExistence type="predicted"/>